<name>A0A1A9KN65_9PSED</name>
<dbReference type="AlphaFoldDB" id="A0A1A9KN65"/>
<dbReference type="EMBL" id="CP015879">
    <property type="protein sequence ID" value="ANI18962.1"/>
    <property type="molecule type" value="Genomic_DNA"/>
</dbReference>
<dbReference type="Proteomes" id="UP000077748">
    <property type="component" value="Plasmid pRBL16"/>
</dbReference>
<sequence length="69" mass="7581">MITLSTPNGPTVQYASTDIAVAMMDFARTHMTGYLVQAIEDPEAKFGMRFEAIQINNELTSTSTTITVH</sequence>
<dbReference type="GeneID" id="93445036"/>
<protein>
    <submittedName>
        <fullName evidence="1">Uncharacterized protein</fullName>
    </submittedName>
</protein>
<accession>A0A1A9KN65</accession>
<proteinExistence type="predicted"/>
<evidence type="ECO:0000313" key="1">
    <source>
        <dbReference type="EMBL" id="ANI18962.1"/>
    </source>
</evidence>
<gene>
    <name evidence="1" type="ORF">A9C11_33455</name>
</gene>
<reference evidence="1 2" key="1">
    <citation type="submission" date="2016-05" db="EMBL/GenBank/DDBJ databases">
        <title>Genome Sequence of Pseudomonas citronellolis Strain SJTE-3, an Estrogens and Persistent Organic Pollutants degradation strain.</title>
        <authorList>
            <person name="Liang R."/>
        </authorList>
    </citation>
    <scope>NUCLEOTIDE SEQUENCE [LARGE SCALE GENOMIC DNA]</scope>
    <source>
        <strain evidence="1 2">SJTE-3</strain>
        <plasmid evidence="2">Plasmid prbl16</plasmid>
    </source>
</reference>
<dbReference type="RefSeq" id="WP_010792698.1">
    <property type="nucleotide sequence ID" value="NZ_CP015879.1"/>
</dbReference>
<geneLocation type="plasmid" evidence="2">
    <name>prbl16</name>
</geneLocation>
<evidence type="ECO:0000313" key="2">
    <source>
        <dbReference type="Proteomes" id="UP000077748"/>
    </source>
</evidence>
<keyword evidence="1" id="KW-0614">Plasmid</keyword>
<organism evidence="1 2">
    <name type="scientific">Pseudomonas citronellolis</name>
    <dbReference type="NCBI Taxonomy" id="53408"/>
    <lineage>
        <taxon>Bacteria</taxon>
        <taxon>Pseudomonadati</taxon>
        <taxon>Pseudomonadota</taxon>
        <taxon>Gammaproteobacteria</taxon>
        <taxon>Pseudomonadales</taxon>
        <taxon>Pseudomonadaceae</taxon>
        <taxon>Pseudomonas</taxon>
    </lineage>
</organism>